<sequence>MCIKGEGGPNEFHSHLVVRIADSKDPESASYSFLYGKCLFNDHNYYCALDYFRKCDTVESRQYAYKCECKIEEERREAQRKRGGGGGLILGAAYAAAVIAAPVATVAATVAVGSLFNSDSD</sequence>
<dbReference type="EMBL" id="JAPFFF010000006">
    <property type="protein sequence ID" value="KAK8887662.1"/>
    <property type="molecule type" value="Genomic_DNA"/>
</dbReference>
<reference evidence="2 3" key="1">
    <citation type="submission" date="2024-04" db="EMBL/GenBank/DDBJ databases">
        <title>Tritrichomonas musculus Genome.</title>
        <authorList>
            <person name="Alves-Ferreira E."/>
            <person name="Grigg M."/>
            <person name="Lorenzi H."/>
            <person name="Galac M."/>
        </authorList>
    </citation>
    <scope>NUCLEOTIDE SEQUENCE [LARGE SCALE GENOMIC DNA]</scope>
    <source>
        <strain evidence="2 3">EAF2021</strain>
    </source>
</reference>
<gene>
    <name evidence="2" type="ORF">M9Y10_038715</name>
</gene>
<comment type="caution">
    <text evidence="2">The sequence shown here is derived from an EMBL/GenBank/DDBJ whole genome shotgun (WGS) entry which is preliminary data.</text>
</comment>
<evidence type="ECO:0000313" key="2">
    <source>
        <dbReference type="EMBL" id="KAK8887662.1"/>
    </source>
</evidence>
<feature type="transmembrane region" description="Helical" evidence="1">
    <location>
        <begin position="88"/>
        <end position="116"/>
    </location>
</feature>
<protein>
    <submittedName>
        <fullName evidence="2">Uncharacterized protein</fullName>
    </submittedName>
</protein>
<dbReference type="Proteomes" id="UP001470230">
    <property type="component" value="Unassembled WGS sequence"/>
</dbReference>
<keyword evidence="3" id="KW-1185">Reference proteome</keyword>
<accession>A0ABR2K958</accession>
<evidence type="ECO:0000313" key="3">
    <source>
        <dbReference type="Proteomes" id="UP001470230"/>
    </source>
</evidence>
<keyword evidence="1" id="KW-0472">Membrane</keyword>
<keyword evidence="1" id="KW-1133">Transmembrane helix</keyword>
<keyword evidence="1" id="KW-0812">Transmembrane</keyword>
<organism evidence="2 3">
    <name type="scientific">Tritrichomonas musculus</name>
    <dbReference type="NCBI Taxonomy" id="1915356"/>
    <lineage>
        <taxon>Eukaryota</taxon>
        <taxon>Metamonada</taxon>
        <taxon>Parabasalia</taxon>
        <taxon>Tritrichomonadida</taxon>
        <taxon>Tritrichomonadidae</taxon>
        <taxon>Tritrichomonas</taxon>
    </lineage>
</organism>
<proteinExistence type="predicted"/>
<name>A0ABR2K958_9EUKA</name>
<evidence type="ECO:0000256" key="1">
    <source>
        <dbReference type="SAM" id="Phobius"/>
    </source>
</evidence>